<evidence type="ECO:0000313" key="3">
    <source>
        <dbReference type="Proteomes" id="UP000749040"/>
    </source>
</evidence>
<feature type="domain" description="SnoaL-like" evidence="1">
    <location>
        <begin position="13"/>
        <end position="107"/>
    </location>
</feature>
<accession>A0ABS2TTF8</accession>
<dbReference type="InterPro" id="IPR032710">
    <property type="entry name" value="NTF2-like_dom_sf"/>
</dbReference>
<sequence length="125" mass="13382">MTAAAATARETAEEYVRAWLARDAEKALSFIADDVVCEAPGGHIEGVEGYRQFLAPFVAGLTGGRLLDVLVSDDTHAATLYKVDVPFAKDFRGMEYLTVKDGRITEVVSVFDLSPVIAAGAYPQG</sequence>
<comment type="caution">
    <text evidence="2">The sequence shown here is derived from an EMBL/GenBank/DDBJ whole genome shotgun (WGS) entry which is preliminary data.</text>
</comment>
<evidence type="ECO:0000259" key="1">
    <source>
        <dbReference type="Pfam" id="PF12680"/>
    </source>
</evidence>
<dbReference type="SUPFAM" id="SSF54427">
    <property type="entry name" value="NTF2-like"/>
    <property type="match status" value="1"/>
</dbReference>
<proteinExistence type="predicted"/>
<organism evidence="2 3">
    <name type="scientific">Actinacidiphila acididurans</name>
    <dbReference type="NCBI Taxonomy" id="2784346"/>
    <lineage>
        <taxon>Bacteria</taxon>
        <taxon>Bacillati</taxon>
        <taxon>Actinomycetota</taxon>
        <taxon>Actinomycetes</taxon>
        <taxon>Kitasatosporales</taxon>
        <taxon>Streptomycetaceae</taxon>
        <taxon>Actinacidiphila</taxon>
    </lineage>
</organism>
<dbReference type="RefSeq" id="WP_205358473.1">
    <property type="nucleotide sequence ID" value="NZ_JADKYB010000009.1"/>
</dbReference>
<name>A0ABS2TTF8_9ACTN</name>
<dbReference type="InterPro" id="IPR037401">
    <property type="entry name" value="SnoaL-like"/>
</dbReference>
<keyword evidence="3" id="KW-1185">Reference proteome</keyword>
<dbReference type="Proteomes" id="UP000749040">
    <property type="component" value="Unassembled WGS sequence"/>
</dbReference>
<reference evidence="2 3" key="1">
    <citation type="submission" date="2021-01" db="EMBL/GenBank/DDBJ databases">
        <title>Streptomyces acididurans sp. nov., isolated from a peat swamp forest soil.</title>
        <authorList>
            <person name="Chantavorakit T."/>
            <person name="Duangmal K."/>
        </authorList>
    </citation>
    <scope>NUCLEOTIDE SEQUENCE [LARGE SCALE GENOMIC DNA]</scope>
    <source>
        <strain evidence="2 3">KK5PA1</strain>
    </source>
</reference>
<evidence type="ECO:0000313" key="2">
    <source>
        <dbReference type="EMBL" id="MBM9506620.1"/>
    </source>
</evidence>
<dbReference type="EMBL" id="JADKYB010000009">
    <property type="protein sequence ID" value="MBM9506620.1"/>
    <property type="molecule type" value="Genomic_DNA"/>
</dbReference>
<protein>
    <submittedName>
        <fullName evidence="2">Nuclear transport factor 2 family protein</fullName>
    </submittedName>
</protein>
<dbReference type="Gene3D" id="3.10.450.50">
    <property type="match status" value="1"/>
</dbReference>
<gene>
    <name evidence="2" type="ORF">ITX44_19075</name>
</gene>
<dbReference type="Pfam" id="PF12680">
    <property type="entry name" value="SnoaL_2"/>
    <property type="match status" value="1"/>
</dbReference>